<dbReference type="OMA" id="CHTNLAI"/>
<evidence type="ECO:0000313" key="1">
    <source>
        <dbReference type="EMBL" id="CBX91699.1"/>
    </source>
</evidence>
<dbReference type="Gene3D" id="3.40.50.150">
    <property type="entry name" value="Vaccinia Virus protein VP39"/>
    <property type="match status" value="1"/>
</dbReference>
<dbReference type="OrthoDB" id="407325at2759"/>
<protein>
    <submittedName>
        <fullName evidence="1">Predicted protein</fullName>
    </submittedName>
</protein>
<evidence type="ECO:0000313" key="2">
    <source>
        <dbReference type="Proteomes" id="UP000002668"/>
    </source>
</evidence>
<dbReference type="VEuPathDB" id="FungiDB:LEMA_P072070.1"/>
<proteinExistence type="predicted"/>
<dbReference type="AlphaFoldDB" id="E4ZKA4"/>
<gene>
    <name evidence="1" type="ORF">LEMA_P072070.1</name>
</gene>
<dbReference type="InParanoid" id="E4ZKA4"/>
<reference evidence="2" key="1">
    <citation type="journal article" date="2011" name="Nat. Commun.">
        <title>Effector diversification within compartments of the Leptosphaeria maculans genome affected by Repeat-Induced Point mutations.</title>
        <authorList>
            <person name="Rouxel T."/>
            <person name="Grandaubert J."/>
            <person name="Hane J.K."/>
            <person name="Hoede C."/>
            <person name="van de Wouw A.P."/>
            <person name="Couloux A."/>
            <person name="Dominguez V."/>
            <person name="Anthouard V."/>
            <person name="Bally P."/>
            <person name="Bourras S."/>
            <person name="Cozijnsen A.J."/>
            <person name="Ciuffetti L.M."/>
            <person name="Degrave A."/>
            <person name="Dilmaghani A."/>
            <person name="Duret L."/>
            <person name="Fudal I."/>
            <person name="Goodwin S.B."/>
            <person name="Gout L."/>
            <person name="Glaser N."/>
            <person name="Linglin J."/>
            <person name="Kema G.H.J."/>
            <person name="Lapalu N."/>
            <person name="Lawrence C.B."/>
            <person name="May K."/>
            <person name="Meyer M."/>
            <person name="Ollivier B."/>
            <person name="Poulain J."/>
            <person name="Schoch C.L."/>
            <person name="Simon A."/>
            <person name="Spatafora J.W."/>
            <person name="Stachowiak A."/>
            <person name="Turgeon B.G."/>
            <person name="Tyler B.M."/>
            <person name="Vincent D."/>
            <person name="Weissenbach J."/>
            <person name="Amselem J."/>
            <person name="Quesneville H."/>
            <person name="Oliver R.P."/>
            <person name="Wincker P."/>
            <person name="Balesdent M.-H."/>
            <person name="Howlett B.J."/>
        </authorList>
    </citation>
    <scope>NUCLEOTIDE SEQUENCE [LARGE SCALE GENOMIC DNA]</scope>
    <source>
        <strain evidence="2">JN3 / isolate v23.1.3 / race Av1-4-5-6-7-8</strain>
    </source>
</reference>
<dbReference type="EMBL" id="FP929072">
    <property type="protein sequence ID" value="CBX91699.1"/>
    <property type="molecule type" value="Genomic_DNA"/>
</dbReference>
<keyword evidence="2" id="KW-1185">Reference proteome</keyword>
<name>E4ZKA4_LEPMJ</name>
<organism evidence="2">
    <name type="scientific">Leptosphaeria maculans (strain JN3 / isolate v23.1.3 / race Av1-4-5-6-7-8)</name>
    <name type="common">Blackleg fungus</name>
    <name type="synonym">Phoma lingam</name>
    <dbReference type="NCBI Taxonomy" id="985895"/>
    <lineage>
        <taxon>Eukaryota</taxon>
        <taxon>Fungi</taxon>
        <taxon>Dikarya</taxon>
        <taxon>Ascomycota</taxon>
        <taxon>Pezizomycotina</taxon>
        <taxon>Dothideomycetes</taxon>
        <taxon>Pleosporomycetidae</taxon>
        <taxon>Pleosporales</taxon>
        <taxon>Pleosporineae</taxon>
        <taxon>Leptosphaeriaceae</taxon>
        <taxon>Plenodomus</taxon>
        <taxon>Plenodomus lingam/Leptosphaeria maculans species complex</taxon>
    </lineage>
</organism>
<dbReference type="Proteomes" id="UP000002668">
    <property type="component" value="Genome"/>
</dbReference>
<dbReference type="InterPro" id="IPR029063">
    <property type="entry name" value="SAM-dependent_MTases_sf"/>
</dbReference>
<sequence>MRLSRLIDLRRPTSAPLEPEDIFGSSLGLFNDLQNQHGEDPDTVILYKNARHGQLEFRTADVNGEEERRKFAHYLWNAGLLMGELVGGRATSSGSRLLDLAEEDKWRDGEWWLNEEEEKRWNVEGEIVLELGAGVGLGGIASTLAGAKEALSCHTNLAIPTNNTSR</sequence>
<dbReference type="HOGENOM" id="CLU_1796293_0_0_1"/>
<accession>E4ZKA4</accession>
<dbReference type="eggNOG" id="KOG2920">
    <property type="taxonomic scope" value="Eukaryota"/>
</dbReference>